<comment type="caution">
    <text evidence="2">The sequence shown here is derived from an EMBL/GenBank/DDBJ whole genome shotgun (WGS) entry which is preliminary data.</text>
</comment>
<evidence type="ECO:0000313" key="2">
    <source>
        <dbReference type="EMBL" id="NKY54523.1"/>
    </source>
</evidence>
<proteinExistence type="predicted"/>
<gene>
    <name evidence="2" type="ORF">HGA08_30545</name>
</gene>
<protein>
    <submittedName>
        <fullName evidence="2">DUF4263 domain-containing protein</fullName>
    </submittedName>
</protein>
<reference evidence="2 3" key="1">
    <citation type="submission" date="2020-04" db="EMBL/GenBank/DDBJ databases">
        <title>MicrobeNet Type strains.</title>
        <authorList>
            <person name="Nicholson A.C."/>
        </authorList>
    </citation>
    <scope>NUCLEOTIDE SEQUENCE [LARGE SCALE GENOMIC DNA]</scope>
    <source>
        <strain evidence="2 3">JCM 12354</strain>
    </source>
</reference>
<dbReference type="Proteomes" id="UP000565711">
    <property type="component" value="Unassembled WGS sequence"/>
</dbReference>
<organism evidence="2 3">
    <name type="scientific">Nocardia vermiculata</name>
    <dbReference type="NCBI Taxonomy" id="257274"/>
    <lineage>
        <taxon>Bacteria</taxon>
        <taxon>Bacillati</taxon>
        <taxon>Actinomycetota</taxon>
        <taxon>Actinomycetes</taxon>
        <taxon>Mycobacteriales</taxon>
        <taxon>Nocardiaceae</taxon>
        <taxon>Nocardia</taxon>
    </lineage>
</organism>
<name>A0A846Y5N8_9NOCA</name>
<evidence type="ECO:0000313" key="3">
    <source>
        <dbReference type="Proteomes" id="UP000565711"/>
    </source>
</evidence>
<keyword evidence="3" id="KW-1185">Reference proteome</keyword>
<accession>A0A846Y5N8</accession>
<feature type="domain" description="Shedu protein SduA C-terminal" evidence="1">
    <location>
        <begin position="3"/>
        <end position="73"/>
    </location>
</feature>
<dbReference type="Pfam" id="PF14082">
    <property type="entry name" value="SduA_C"/>
    <property type="match status" value="1"/>
</dbReference>
<sequence length="90" mass="9717">MGAVAQALSYRLTLLNEIAVLNMNAPGLVAQHPSIVVIAGDVESEDLSAQKYRSFELYRQSMKDVLVVTYDELFASLASIAVLMEPDSGA</sequence>
<dbReference type="EMBL" id="JAAXOP010000033">
    <property type="protein sequence ID" value="NKY54523.1"/>
    <property type="molecule type" value="Genomic_DNA"/>
</dbReference>
<evidence type="ECO:0000259" key="1">
    <source>
        <dbReference type="Pfam" id="PF14082"/>
    </source>
</evidence>
<dbReference type="InterPro" id="IPR025359">
    <property type="entry name" value="SduA_C"/>
</dbReference>
<dbReference type="AlphaFoldDB" id="A0A846Y5N8"/>